<organism evidence="1 2">
    <name type="scientific">Providencia stuartii ATCC 25827</name>
    <dbReference type="NCBI Taxonomy" id="471874"/>
    <lineage>
        <taxon>Bacteria</taxon>
        <taxon>Pseudomonadati</taxon>
        <taxon>Pseudomonadota</taxon>
        <taxon>Gammaproteobacteria</taxon>
        <taxon>Enterobacterales</taxon>
        <taxon>Morganellaceae</taxon>
        <taxon>Providencia</taxon>
    </lineage>
</organism>
<sequence>MLFKINRDFYEDIFFKPMCMIKHTTKLSSRNTYKIHQSDHY</sequence>
<name>A0AA86Z1T7_PROST</name>
<dbReference type="AlphaFoldDB" id="A0AA86Z1T7"/>
<proteinExistence type="predicted"/>
<evidence type="ECO:0000313" key="1">
    <source>
        <dbReference type="EMBL" id="EDU60714.1"/>
    </source>
</evidence>
<dbReference type="EMBL" id="ABJD02000099">
    <property type="protein sequence ID" value="EDU60714.1"/>
    <property type="molecule type" value="Genomic_DNA"/>
</dbReference>
<evidence type="ECO:0000313" key="2">
    <source>
        <dbReference type="Proteomes" id="UP000004506"/>
    </source>
</evidence>
<accession>A0AA86Z1T7</accession>
<gene>
    <name evidence="1" type="ORF">PROSTU_01248</name>
</gene>
<reference evidence="1 2" key="3">
    <citation type="submission" date="2008-05" db="EMBL/GenBank/DDBJ databases">
        <authorList>
            <person name="Fulton L."/>
            <person name="Clifton S."/>
            <person name="Fulton B."/>
            <person name="Xu J."/>
            <person name="Minx P."/>
            <person name="Pepin K.H."/>
            <person name="Johnson M."/>
            <person name="Thiruvilangam P."/>
            <person name="Bhonagiri V."/>
            <person name="Nash W.E."/>
            <person name="Mardis E.R."/>
            <person name="Wilson R.K."/>
        </authorList>
    </citation>
    <scope>NUCLEOTIDE SEQUENCE [LARGE SCALE GENOMIC DNA]</scope>
    <source>
        <strain evidence="1 2">ATCC 25827</strain>
    </source>
</reference>
<reference evidence="2" key="1">
    <citation type="submission" date="2008-04" db="EMBL/GenBank/DDBJ databases">
        <title>Draft genome sequence of Providencia stuartii (ATCC 25827).</title>
        <authorList>
            <person name="Sudarsanam P."/>
            <person name="Ley R."/>
            <person name="Guruge J."/>
            <person name="Turnbaugh P.J."/>
            <person name="Mahowald M."/>
            <person name="Liep D."/>
            <person name="Gordon J."/>
        </authorList>
    </citation>
    <scope>NUCLEOTIDE SEQUENCE [LARGE SCALE GENOMIC DNA]</scope>
    <source>
        <strain evidence="2">ATCC 25827</strain>
    </source>
</reference>
<protein>
    <submittedName>
        <fullName evidence="1">Uncharacterized protein</fullName>
    </submittedName>
</protein>
<reference evidence="2" key="2">
    <citation type="submission" date="2008-04" db="EMBL/GenBank/DDBJ databases">
        <title>Draft genome sequence of Providencia stuartii(ATCC 25827).</title>
        <authorList>
            <person name="Sudarsanam P."/>
            <person name="Ley R."/>
            <person name="Guruge J."/>
            <person name="Turnbaugh P.J."/>
            <person name="Mahowald M."/>
            <person name="Liep D."/>
            <person name="Gordon J."/>
        </authorList>
    </citation>
    <scope>NUCLEOTIDE SEQUENCE [LARGE SCALE GENOMIC DNA]</scope>
    <source>
        <strain evidence="2">ATCC 25827</strain>
    </source>
</reference>
<comment type="caution">
    <text evidence="1">The sequence shown here is derived from an EMBL/GenBank/DDBJ whole genome shotgun (WGS) entry which is preliminary data.</text>
</comment>
<dbReference type="Proteomes" id="UP000004506">
    <property type="component" value="Unassembled WGS sequence"/>
</dbReference>